<feature type="transmembrane region" description="Helical" evidence="8">
    <location>
        <begin position="356"/>
        <end position="374"/>
    </location>
</feature>
<sequence>MASLSNILWLGIKELRSFSRDFVLLGLVVWSFSFAVYTQAQSNSQELHNASIGIVDEDRSPLSRQMSGAFLPPYFKPPQAVRESDVDRLMDTAAYTFIMVVPPGFQRDVEAGRSPSVQVNVDATAMVQAGLGSGYIQQILSTEIANFVSRDEGSFLSRSQGVQTSPVTLAVRIAFNPTVETAWFTSLMGIINSVTMLAIILAGAAIIREREHGTMDHLLVLPVTPFEIAISKIWANSLVITVAAGLSLFIVVRQLLHVPIAGSVPLFLSGVVIYLFFATAIGIFLATIARTMPQLGLLYILVAMPMNMLSGSNTPLESMPPALRTIMNASPSTHFVSFAQAILYRGAGFDVVWPDYLFVAFVGGLFLFAALMRFRAVTAQAG</sequence>
<keyword evidence="6 8" id="KW-1133">Transmembrane helix</keyword>
<evidence type="ECO:0000256" key="1">
    <source>
        <dbReference type="ARBA" id="ARBA00004651"/>
    </source>
</evidence>
<gene>
    <name evidence="10" type="ORF">J3R73_000860</name>
</gene>
<evidence type="ECO:0000256" key="7">
    <source>
        <dbReference type="ARBA" id="ARBA00023136"/>
    </source>
</evidence>
<feature type="transmembrane region" description="Helical" evidence="8">
    <location>
        <begin position="233"/>
        <end position="252"/>
    </location>
</feature>
<comment type="similarity">
    <text evidence="2">Belongs to the ABC-2 integral membrane protein family.</text>
</comment>
<proteinExistence type="inferred from homology"/>
<comment type="subcellular location">
    <subcellularLocation>
        <location evidence="1">Cell membrane</location>
        <topology evidence="1">Multi-pass membrane protein</topology>
    </subcellularLocation>
</comment>
<evidence type="ECO:0000256" key="4">
    <source>
        <dbReference type="ARBA" id="ARBA00022475"/>
    </source>
</evidence>
<dbReference type="RefSeq" id="WP_307422813.1">
    <property type="nucleotide sequence ID" value="NZ_JAUSVK010000001.1"/>
</dbReference>
<feature type="transmembrane region" description="Helical" evidence="8">
    <location>
        <begin position="295"/>
        <end position="312"/>
    </location>
</feature>
<evidence type="ECO:0000313" key="10">
    <source>
        <dbReference type="EMBL" id="MDQ0391068.1"/>
    </source>
</evidence>
<dbReference type="InterPro" id="IPR047817">
    <property type="entry name" value="ABC2_TM_bact-type"/>
</dbReference>
<keyword evidence="11" id="KW-1185">Reference proteome</keyword>
<dbReference type="InterPro" id="IPR013525">
    <property type="entry name" value="ABC2_TM"/>
</dbReference>
<keyword evidence="4" id="KW-1003">Cell membrane</keyword>
<dbReference type="PANTHER" id="PTHR30294">
    <property type="entry name" value="MEMBRANE COMPONENT OF ABC TRANSPORTER YHHJ-RELATED"/>
    <property type="match status" value="1"/>
</dbReference>
<dbReference type="Pfam" id="PF12698">
    <property type="entry name" value="ABC2_membrane_3"/>
    <property type="match status" value="1"/>
</dbReference>
<evidence type="ECO:0000259" key="9">
    <source>
        <dbReference type="PROSITE" id="PS51012"/>
    </source>
</evidence>
<dbReference type="Gene3D" id="3.40.1710.10">
    <property type="entry name" value="abc type-2 transporter like domain"/>
    <property type="match status" value="1"/>
</dbReference>
<accession>A0ABU0FAI7</accession>
<dbReference type="PROSITE" id="PS51012">
    <property type="entry name" value="ABC_TM2"/>
    <property type="match status" value="1"/>
</dbReference>
<evidence type="ECO:0000256" key="8">
    <source>
        <dbReference type="SAM" id="Phobius"/>
    </source>
</evidence>
<feature type="domain" description="ABC transmembrane type-2" evidence="9">
    <location>
        <begin position="133"/>
        <end position="377"/>
    </location>
</feature>
<evidence type="ECO:0000256" key="5">
    <source>
        <dbReference type="ARBA" id="ARBA00022692"/>
    </source>
</evidence>
<comment type="caution">
    <text evidence="10">The sequence shown here is derived from an EMBL/GenBank/DDBJ whole genome shotgun (WGS) entry which is preliminary data.</text>
</comment>
<dbReference type="Proteomes" id="UP001237448">
    <property type="component" value="Unassembled WGS sequence"/>
</dbReference>
<organism evidence="10 11">
    <name type="scientific">Labrys monachus</name>
    <dbReference type="NCBI Taxonomy" id="217067"/>
    <lineage>
        <taxon>Bacteria</taxon>
        <taxon>Pseudomonadati</taxon>
        <taxon>Pseudomonadota</taxon>
        <taxon>Alphaproteobacteria</taxon>
        <taxon>Hyphomicrobiales</taxon>
        <taxon>Xanthobacteraceae</taxon>
        <taxon>Labrys</taxon>
    </lineage>
</organism>
<dbReference type="EMBL" id="JAUSVK010000001">
    <property type="protein sequence ID" value="MDQ0391068.1"/>
    <property type="molecule type" value="Genomic_DNA"/>
</dbReference>
<feature type="transmembrane region" description="Helical" evidence="8">
    <location>
        <begin position="182"/>
        <end position="207"/>
    </location>
</feature>
<keyword evidence="3" id="KW-0813">Transport</keyword>
<reference evidence="10 11" key="1">
    <citation type="submission" date="2023-07" db="EMBL/GenBank/DDBJ databases">
        <title>Genomic Encyclopedia of Type Strains, Phase IV (KMG-IV): sequencing the most valuable type-strain genomes for metagenomic binning, comparative biology and taxonomic classification.</title>
        <authorList>
            <person name="Goeker M."/>
        </authorList>
    </citation>
    <scope>NUCLEOTIDE SEQUENCE [LARGE SCALE GENOMIC DNA]</scope>
    <source>
        <strain evidence="10 11">DSM 5896</strain>
    </source>
</reference>
<protein>
    <submittedName>
        <fullName evidence="10">ABC-2 type transport system permease protein</fullName>
    </submittedName>
</protein>
<name>A0ABU0FAI7_9HYPH</name>
<evidence type="ECO:0000256" key="2">
    <source>
        <dbReference type="ARBA" id="ARBA00007783"/>
    </source>
</evidence>
<dbReference type="PANTHER" id="PTHR30294:SF47">
    <property type="entry name" value="INNER MEMBRANE TRANSPORT PERMEASE YHHJ"/>
    <property type="match status" value="1"/>
</dbReference>
<evidence type="ECO:0000256" key="6">
    <source>
        <dbReference type="ARBA" id="ARBA00022989"/>
    </source>
</evidence>
<dbReference type="InterPro" id="IPR051449">
    <property type="entry name" value="ABC-2_transporter_component"/>
</dbReference>
<evidence type="ECO:0000256" key="3">
    <source>
        <dbReference type="ARBA" id="ARBA00022448"/>
    </source>
</evidence>
<evidence type="ECO:0000313" key="11">
    <source>
        <dbReference type="Proteomes" id="UP001237448"/>
    </source>
</evidence>
<feature type="transmembrane region" description="Helical" evidence="8">
    <location>
        <begin position="264"/>
        <end position="288"/>
    </location>
</feature>
<keyword evidence="7 8" id="KW-0472">Membrane</keyword>
<keyword evidence="5 8" id="KW-0812">Transmembrane</keyword>